<evidence type="ECO:0000313" key="2">
    <source>
        <dbReference type="EMBL" id="SMC74428.1"/>
    </source>
</evidence>
<feature type="region of interest" description="Disordered" evidence="1">
    <location>
        <begin position="1"/>
        <end position="68"/>
    </location>
</feature>
<evidence type="ECO:0000313" key="3">
    <source>
        <dbReference type="Proteomes" id="UP000192634"/>
    </source>
</evidence>
<accession>A0A1W2BPG6</accession>
<dbReference type="Proteomes" id="UP000192634">
    <property type="component" value="Unassembled WGS sequence"/>
</dbReference>
<dbReference type="EMBL" id="FWXN01000008">
    <property type="protein sequence ID" value="SMC74428.1"/>
    <property type="molecule type" value="Genomic_DNA"/>
</dbReference>
<dbReference type="AlphaFoldDB" id="A0A1W2BPG6"/>
<evidence type="ECO:0000256" key="1">
    <source>
        <dbReference type="SAM" id="MobiDB-lite"/>
    </source>
</evidence>
<reference evidence="2 3" key="1">
    <citation type="submission" date="2017-04" db="EMBL/GenBank/DDBJ databases">
        <authorList>
            <person name="Afonso C.L."/>
            <person name="Miller P.J."/>
            <person name="Scott M.A."/>
            <person name="Spackman E."/>
            <person name="Goraichik I."/>
            <person name="Dimitrov K.M."/>
            <person name="Suarez D.L."/>
            <person name="Swayne D.E."/>
        </authorList>
    </citation>
    <scope>NUCLEOTIDE SEQUENCE [LARGE SCALE GENOMIC DNA]</scope>
    <source>
        <strain evidence="2 3">CGMCC 1.12511</strain>
    </source>
</reference>
<name>A0A1W2BPG6_9MICO</name>
<organism evidence="2 3">
    <name type="scientific">Janibacter indicus</name>
    <dbReference type="NCBI Taxonomy" id="857417"/>
    <lineage>
        <taxon>Bacteria</taxon>
        <taxon>Bacillati</taxon>
        <taxon>Actinomycetota</taxon>
        <taxon>Actinomycetes</taxon>
        <taxon>Micrococcales</taxon>
        <taxon>Intrasporangiaceae</taxon>
        <taxon>Janibacter</taxon>
    </lineage>
</organism>
<sequence>MNPDTHPQHLSPRHALRQGPSTRHRVDPSPKQPDSSPAPGTPEAVQAADVDQNRTAAVGGSPRNARRGLEWVRPTDLIARGSATMAGRGIDFQTELARKARAPMIRGLHRVGERAKQLPPIQAFGRGHAHRAATRDAVGRS</sequence>
<proteinExistence type="predicted"/>
<gene>
    <name evidence="2" type="ORF">SAMN06296429_108184</name>
</gene>
<protein>
    <submittedName>
        <fullName evidence="2">Uncharacterized protein</fullName>
    </submittedName>
</protein>
<dbReference type="RefSeq" id="WP_075866904.1">
    <property type="nucleotide sequence ID" value="NZ_FWXN01000008.1"/>
</dbReference>
<feature type="region of interest" description="Disordered" evidence="1">
    <location>
        <begin position="114"/>
        <end position="141"/>
    </location>
</feature>
<dbReference type="OrthoDB" id="3732531at2"/>